<organism evidence="4 5">
    <name type="scientific">Desulfolutivibrio sulfodismutans</name>
    <dbReference type="NCBI Taxonomy" id="63561"/>
    <lineage>
        <taxon>Bacteria</taxon>
        <taxon>Pseudomonadati</taxon>
        <taxon>Thermodesulfobacteriota</taxon>
        <taxon>Desulfovibrionia</taxon>
        <taxon>Desulfovibrionales</taxon>
        <taxon>Desulfovibrionaceae</taxon>
        <taxon>Desulfolutivibrio</taxon>
    </lineage>
</organism>
<gene>
    <name evidence="4" type="ORF">G3N56_07015</name>
</gene>
<accession>A0A7K3NKZ2</accession>
<dbReference type="Pfam" id="PF17129">
    <property type="entry name" value="Peptidase_M99_C"/>
    <property type="match status" value="1"/>
</dbReference>
<dbReference type="EMBL" id="JAAGRQ010000021">
    <property type="protein sequence ID" value="NDY56493.1"/>
    <property type="molecule type" value="Genomic_DNA"/>
</dbReference>
<proteinExistence type="predicted"/>
<evidence type="ECO:0000259" key="3">
    <source>
        <dbReference type="Pfam" id="PF17129"/>
    </source>
</evidence>
<keyword evidence="5" id="KW-1185">Reference proteome</keyword>
<keyword evidence="1" id="KW-0732">Signal</keyword>
<feature type="domain" description="D,L-carboxypeptidase peptidase" evidence="2">
    <location>
        <begin position="31"/>
        <end position="268"/>
    </location>
</feature>
<dbReference type="RefSeq" id="WP_163301546.1">
    <property type="nucleotide sequence ID" value="NZ_JAAGRQ010000021.1"/>
</dbReference>
<dbReference type="SUPFAM" id="SSF53187">
    <property type="entry name" value="Zn-dependent exopeptidases"/>
    <property type="match status" value="1"/>
</dbReference>
<evidence type="ECO:0000313" key="5">
    <source>
        <dbReference type="Proteomes" id="UP000469724"/>
    </source>
</evidence>
<protein>
    <submittedName>
        <fullName evidence="4">Deacylase</fullName>
    </submittedName>
</protein>
<comment type="caution">
    <text evidence="4">The sequence shown here is derived from an EMBL/GenBank/DDBJ whole genome shotgun (WGS) entry which is preliminary data.</text>
</comment>
<dbReference type="Pfam" id="PF17033">
    <property type="entry name" value="Peptidase_M99"/>
    <property type="match status" value="1"/>
</dbReference>
<dbReference type="InterPro" id="IPR033397">
    <property type="entry name" value="Metallo_peptidase_C"/>
</dbReference>
<dbReference type="InterPro" id="IPR031489">
    <property type="entry name" value="Peptidase_M99"/>
</dbReference>
<evidence type="ECO:0000256" key="1">
    <source>
        <dbReference type="SAM" id="SignalP"/>
    </source>
</evidence>
<name>A0A7K3NKZ2_9BACT</name>
<feature type="signal peptide" evidence="1">
    <location>
        <begin position="1"/>
        <end position="22"/>
    </location>
</feature>
<dbReference type="Proteomes" id="UP000469724">
    <property type="component" value="Unassembled WGS sequence"/>
</dbReference>
<feature type="domain" description="Metallo-carboxypeptidase C-terminal" evidence="3">
    <location>
        <begin position="343"/>
        <end position="437"/>
    </location>
</feature>
<reference evidence="4 5" key="1">
    <citation type="submission" date="2020-02" db="EMBL/GenBank/DDBJ databases">
        <title>Comparative genomics of sulfur disproportionating microorganisms.</title>
        <authorList>
            <person name="Ward L.M."/>
            <person name="Bertran E."/>
            <person name="Johnston D.T."/>
        </authorList>
    </citation>
    <scope>NUCLEOTIDE SEQUENCE [LARGE SCALE GENOMIC DNA]</scope>
    <source>
        <strain evidence="4 5">DSM 3696</strain>
    </source>
</reference>
<sequence>MKSTMCAIWIVMVLLTAGTVQAGLDFTLHKLESGKPGKTLLVVGGIQGDEPGGFTTAALVISQYRITSGSVWVVPNLNFPSIIKNSRGIYGDMNRKFEELDPSDPEYATIAKIKKIITDERVDAIVHLHDGSGFYRPEREDAMRCPERWGQCVVIDEERTGEPRYLELAALADRVVSQVNTGLYDPEHVYHVKNTLTRKKDTVMAKEMAKTLTYYAINNGKPAFGIEASKEFPTAMRSYYHLRAVEGFMDELGIGFERRFPLTAEGVDQAANSNVALSFYNNKIFFDLADARARLGYVPFKKDAAVEYVPSNPLMAVVGGGDAFRIYYGNRNLTELEPAYFEYDDTERDLEMVVDGTPRTVPFGRIVSVGKSFTVADRAECRVNIIGFSKPGQASESGTPVRREDVMDRFSVDKAGRVYRVEVYKKERFAGMVLVRFDDGRGDARVAQSLDKAIDSRTNLFSRVAAEPPTGASR</sequence>
<dbReference type="Gene3D" id="3.40.630.10">
    <property type="entry name" value="Zn peptidases"/>
    <property type="match status" value="1"/>
</dbReference>
<dbReference type="CDD" id="cd06243">
    <property type="entry name" value="M14_CP_Csd4-like"/>
    <property type="match status" value="1"/>
</dbReference>
<dbReference type="AlphaFoldDB" id="A0A7K3NKZ2"/>
<feature type="chain" id="PRO_5029449512" evidence="1">
    <location>
        <begin position="23"/>
        <end position="474"/>
    </location>
</feature>
<evidence type="ECO:0000259" key="2">
    <source>
        <dbReference type="Pfam" id="PF17033"/>
    </source>
</evidence>
<evidence type="ECO:0000313" key="4">
    <source>
        <dbReference type="EMBL" id="NDY56493.1"/>
    </source>
</evidence>